<feature type="compositionally biased region" description="Acidic residues" evidence="1">
    <location>
        <begin position="64"/>
        <end position="81"/>
    </location>
</feature>
<proteinExistence type="predicted"/>
<keyword evidence="3" id="KW-1185">Reference proteome</keyword>
<dbReference type="EnsemblPlants" id="OPUNC11G13020.1">
    <property type="protein sequence ID" value="OPUNC11G13020.1"/>
    <property type="gene ID" value="OPUNC11G13020"/>
</dbReference>
<reference evidence="2" key="2">
    <citation type="submission" date="2018-05" db="EMBL/GenBank/DDBJ databases">
        <title>OpunRS2 (Oryza punctata Reference Sequence Version 2).</title>
        <authorList>
            <person name="Zhang J."/>
            <person name="Kudrna D."/>
            <person name="Lee S."/>
            <person name="Talag J."/>
            <person name="Welchert J."/>
            <person name="Wing R.A."/>
        </authorList>
    </citation>
    <scope>NUCLEOTIDE SEQUENCE [LARGE SCALE GENOMIC DNA]</scope>
</reference>
<dbReference type="Proteomes" id="UP000026962">
    <property type="component" value="Chromosome 11"/>
</dbReference>
<evidence type="ECO:0000313" key="3">
    <source>
        <dbReference type="Proteomes" id="UP000026962"/>
    </source>
</evidence>
<reference evidence="2" key="1">
    <citation type="submission" date="2015-04" db="UniProtKB">
        <authorList>
            <consortium name="EnsemblPlants"/>
        </authorList>
    </citation>
    <scope>IDENTIFICATION</scope>
</reference>
<dbReference type="AlphaFoldDB" id="A0A0E0MG03"/>
<dbReference type="Gramene" id="OPUNC11G13020.1">
    <property type="protein sequence ID" value="OPUNC11G13020.1"/>
    <property type="gene ID" value="OPUNC11G13020"/>
</dbReference>
<name>A0A0E0MG03_ORYPU</name>
<sequence>MKFLIPPPLVLPPPPDLSYITNRTDLSVDEKIQMIIKKHSGAPIPFEESQIIEYGNKFMAQYSDNEDEDSEEDSEEEEAEEEKGKKVLGDEKEPGTVKRAPQAPLEGEPVCKTPRATPPQGEHNSKSPVYVHPTSVFSICNLYRY</sequence>
<evidence type="ECO:0000256" key="1">
    <source>
        <dbReference type="SAM" id="MobiDB-lite"/>
    </source>
</evidence>
<organism evidence="2">
    <name type="scientific">Oryza punctata</name>
    <name type="common">Red rice</name>
    <dbReference type="NCBI Taxonomy" id="4537"/>
    <lineage>
        <taxon>Eukaryota</taxon>
        <taxon>Viridiplantae</taxon>
        <taxon>Streptophyta</taxon>
        <taxon>Embryophyta</taxon>
        <taxon>Tracheophyta</taxon>
        <taxon>Spermatophyta</taxon>
        <taxon>Magnoliopsida</taxon>
        <taxon>Liliopsida</taxon>
        <taxon>Poales</taxon>
        <taxon>Poaceae</taxon>
        <taxon>BOP clade</taxon>
        <taxon>Oryzoideae</taxon>
        <taxon>Oryzeae</taxon>
        <taxon>Oryzinae</taxon>
        <taxon>Oryza</taxon>
    </lineage>
</organism>
<feature type="compositionally biased region" description="Basic and acidic residues" evidence="1">
    <location>
        <begin position="82"/>
        <end position="96"/>
    </location>
</feature>
<accession>A0A0E0MG03</accession>
<evidence type="ECO:0000313" key="2">
    <source>
        <dbReference type="EnsemblPlants" id="OPUNC11G13020.1"/>
    </source>
</evidence>
<protein>
    <submittedName>
        <fullName evidence="2">Uncharacterized protein</fullName>
    </submittedName>
</protein>
<dbReference type="HOGENOM" id="CLU_150276_0_0_1"/>
<feature type="region of interest" description="Disordered" evidence="1">
    <location>
        <begin position="55"/>
        <end position="129"/>
    </location>
</feature>